<feature type="compositionally biased region" description="Pro residues" evidence="1">
    <location>
        <begin position="9"/>
        <end position="22"/>
    </location>
</feature>
<dbReference type="Pfam" id="PF23751">
    <property type="entry name" value="Beta-prop_WDR11_1st"/>
    <property type="match status" value="1"/>
</dbReference>
<dbReference type="InterPro" id="IPR036322">
    <property type="entry name" value="WD40_repeat_dom_sf"/>
</dbReference>
<dbReference type="Proteomes" id="UP000315295">
    <property type="component" value="Unassembled WGS sequence"/>
</dbReference>
<dbReference type="PANTHER" id="PTHR14593:SF5">
    <property type="entry name" value="WD REPEAT-CONTAINING PROTEIN 11"/>
    <property type="match status" value="1"/>
</dbReference>
<protein>
    <recommendedName>
        <fullName evidence="2">WDR11 first beta-propeller domain-containing protein</fullName>
    </recommendedName>
</protein>
<organism evidence="3 4">
    <name type="scientific">Malus baccata</name>
    <name type="common">Siberian crab apple</name>
    <name type="synonym">Pyrus baccata</name>
    <dbReference type="NCBI Taxonomy" id="106549"/>
    <lineage>
        <taxon>Eukaryota</taxon>
        <taxon>Viridiplantae</taxon>
        <taxon>Streptophyta</taxon>
        <taxon>Embryophyta</taxon>
        <taxon>Tracheophyta</taxon>
        <taxon>Spermatophyta</taxon>
        <taxon>Magnoliopsida</taxon>
        <taxon>eudicotyledons</taxon>
        <taxon>Gunneridae</taxon>
        <taxon>Pentapetalae</taxon>
        <taxon>rosids</taxon>
        <taxon>fabids</taxon>
        <taxon>Rosales</taxon>
        <taxon>Rosaceae</taxon>
        <taxon>Amygdaloideae</taxon>
        <taxon>Maleae</taxon>
        <taxon>Malus</taxon>
    </lineage>
</organism>
<feature type="compositionally biased region" description="Basic residues" evidence="1">
    <location>
        <begin position="352"/>
        <end position="365"/>
    </location>
</feature>
<feature type="compositionally biased region" description="Pro residues" evidence="1">
    <location>
        <begin position="325"/>
        <end position="337"/>
    </location>
</feature>
<feature type="region of interest" description="Disordered" evidence="1">
    <location>
        <begin position="318"/>
        <end position="365"/>
    </location>
</feature>
<name>A0A540N7D0_MALBA</name>
<keyword evidence="4" id="KW-1185">Reference proteome</keyword>
<evidence type="ECO:0000313" key="3">
    <source>
        <dbReference type="EMBL" id="TQE06958.1"/>
    </source>
</evidence>
<accession>A0A540N7D0</accession>
<dbReference type="SUPFAM" id="SSF50978">
    <property type="entry name" value="WD40 repeat-like"/>
    <property type="match status" value="1"/>
</dbReference>
<dbReference type="InterPro" id="IPR039694">
    <property type="entry name" value="WDR11"/>
</dbReference>
<sequence>MVDDLFEGLPPPSANPPPPAAAPKPILKSALKRPNPAESTPEETVPEKKKLRFKTTTDASEQQVIEAMQKIASHIKTPAKFSKASKLAIQLIQARSVKDETSDYFFAILEAAMESPTSCTEYDAAPEVLSCIRRDPFDSRHFCVVGLKGFLLSVTVLGETESDVIIKEFQIRTDSTELLKLERDMARGVSGNSSSASVVFPTYVVRFAFSLQWRHILFVTFPRELVVFDLQYETPLFSATLPRGCGEFLDVLPDPNYEFLYCAHLDGKLSTWRRKEGGQVHIMCSMEELMPSIGTSVPSPLVLALVISQSDSTLQNIGKLYSDVPHPPSPLSSPPSAGPRSPLYRALQLPHPPRRRRPAGPHHPP</sequence>
<comment type="caution">
    <text evidence="3">The sequence shown here is derived from an EMBL/GenBank/DDBJ whole genome shotgun (WGS) entry which is preliminary data.</text>
</comment>
<proteinExistence type="predicted"/>
<dbReference type="PANTHER" id="PTHR14593">
    <property type="entry name" value="WD REPEAT-CONTAINING PROTEIN 11"/>
    <property type="match status" value="1"/>
</dbReference>
<dbReference type="AlphaFoldDB" id="A0A540N7D0"/>
<reference evidence="3 4" key="1">
    <citation type="journal article" date="2019" name="G3 (Bethesda)">
        <title>Sequencing of a Wild Apple (Malus baccata) Genome Unravels the Differences Between Cultivated and Wild Apple Species Regarding Disease Resistance and Cold Tolerance.</title>
        <authorList>
            <person name="Chen X."/>
        </authorList>
    </citation>
    <scope>NUCLEOTIDE SEQUENCE [LARGE SCALE GENOMIC DNA]</scope>
    <source>
        <strain evidence="4">cv. Shandingzi</strain>
        <tissue evidence="3">Leaves</tissue>
    </source>
</reference>
<dbReference type="GO" id="GO:0005737">
    <property type="term" value="C:cytoplasm"/>
    <property type="evidence" value="ECO:0007669"/>
    <property type="project" value="TreeGrafter"/>
</dbReference>
<dbReference type="EMBL" id="VIEB01000093">
    <property type="protein sequence ID" value="TQE06958.1"/>
    <property type="molecule type" value="Genomic_DNA"/>
</dbReference>
<evidence type="ECO:0000313" key="4">
    <source>
        <dbReference type="Proteomes" id="UP000315295"/>
    </source>
</evidence>
<feature type="domain" description="WDR11 first beta-propeller" evidence="2">
    <location>
        <begin position="118"/>
        <end position="329"/>
    </location>
</feature>
<evidence type="ECO:0000256" key="1">
    <source>
        <dbReference type="SAM" id="MobiDB-lite"/>
    </source>
</evidence>
<evidence type="ECO:0000259" key="2">
    <source>
        <dbReference type="Pfam" id="PF23751"/>
    </source>
</evidence>
<dbReference type="InterPro" id="IPR057852">
    <property type="entry name" value="Beta-prop_WDR11_1st"/>
</dbReference>
<dbReference type="STRING" id="106549.A0A540N7D0"/>
<gene>
    <name evidence="3" type="ORF">C1H46_007348</name>
</gene>
<feature type="region of interest" description="Disordered" evidence="1">
    <location>
        <begin position="1"/>
        <end position="57"/>
    </location>
</feature>